<dbReference type="PANTHER" id="PTHR33840">
    <property type="match status" value="1"/>
</dbReference>
<protein>
    <recommendedName>
        <fullName evidence="2">T6SS Phospholipase effector Tle1-like catalytic domain-containing protein</fullName>
    </recommendedName>
</protein>
<feature type="domain" description="T6SS Phospholipase effector Tle1-like catalytic" evidence="2">
    <location>
        <begin position="62"/>
        <end position="362"/>
    </location>
</feature>
<dbReference type="InterPro" id="IPR018712">
    <property type="entry name" value="Tle1-like_cat"/>
</dbReference>
<feature type="compositionally biased region" description="Polar residues" evidence="1">
    <location>
        <begin position="1"/>
        <end position="20"/>
    </location>
</feature>
<feature type="compositionally biased region" description="Pro residues" evidence="1">
    <location>
        <begin position="30"/>
        <end position="39"/>
    </location>
</feature>
<proteinExistence type="predicted"/>
<evidence type="ECO:0000313" key="4">
    <source>
        <dbReference type="Proteomes" id="UP000294933"/>
    </source>
</evidence>
<dbReference type="Pfam" id="PF09994">
    <property type="entry name" value="T6SS_Tle1-like_cat"/>
    <property type="match status" value="1"/>
</dbReference>
<reference evidence="3 4" key="1">
    <citation type="submission" date="2018-06" db="EMBL/GenBank/DDBJ databases">
        <title>A transcriptomic atlas of mushroom development highlights an independent origin of complex multicellularity.</title>
        <authorList>
            <consortium name="DOE Joint Genome Institute"/>
            <person name="Krizsan K."/>
            <person name="Almasi E."/>
            <person name="Merenyi Z."/>
            <person name="Sahu N."/>
            <person name="Viragh M."/>
            <person name="Koszo T."/>
            <person name="Mondo S."/>
            <person name="Kiss B."/>
            <person name="Balint B."/>
            <person name="Kues U."/>
            <person name="Barry K."/>
            <person name="Hegedus J.C."/>
            <person name="Henrissat B."/>
            <person name="Johnson J."/>
            <person name="Lipzen A."/>
            <person name="Ohm R."/>
            <person name="Nagy I."/>
            <person name="Pangilinan J."/>
            <person name="Yan J."/>
            <person name="Xiong Y."/>
            <person name="Grigoriev I.V."/>
            <person name="Hibbett D.S."/>
            <person name="Nagy L.G."/>
        </authorList>
    </citation>
    <scope>NUCLEOTIDE SEQUENCE [LARGE SCALE GENOMIC DNA]</scope>
    <source>
        <strain evidence="3 4">SZMC22713</strain>
    </source>
</reference>
<evidence type="ECO:0000259" key="2">
    <source>
        <dbReference type="Pfam" id="PF09994"/>
    </source>
</evidence>
<dbReference type="OrthoDB" id="3162439at2759"/>
<dbReference type="EMBL" id="ML170281">
    <property type="protein sequence ID" value="TDL15310.1"/>
    <property type="molecule type" value="Genomic_DNA"/>
</dbReference>
<feature type="region of interest" description="Disordered" evidence="1">
    <location>
        <begin position="1"/>
        <end position="39"/>
    </location>
</feature>
<dbReference type="Proteomes" id="UP000294933">
    <property type="component" value="Unassembled WGS sequence"/>
</dbReference>
<dbReference type="STRING" id="50990.A0A4Y7PLI2"/>
<sequence length="606" mass="68460">MASDTPSLQRTLPSQLNQAPVPNATLIGRPPNPIEPTAPPLRRWVTAIHPKAKAQENKRRARTLVLCFDGTGDQFNDDNSNVVTLVSLLKKADRDNQLVYYQSGIGTYTKSSFVTPLLNQMALTLDEMFAWNLGYHIQDGYEFLMQNYSPGDEHSPGDKISIFGFSRGAYTARALAGMIQKVGLLPTGNEQQIPFAWAYYNREDDDGLKLCVGFKKSFSLDVKIDFVGVWDTVASVGITNRELPFVGNNHAIRVFRHAIALDEHRAKFMPNFYHGNKSETFIIKGPLATEGSGVSTTVAPKMHRHRSESQAIEDFINSQSGITTDPLEVWFAGAHCDVGGGSVKNGTLNSLARIPLRWMIRQCFLTDTGIIFDADLMKEIGLDPATIYNPRPKRIPAPRDAVIESPEWQPCAIVSLLMFIGRVIWIAVKIVFSAAMWPFKHLWLLVRFSEPVKWLCGQLDIKPPTKRAVRDVPDFVILSLPVDTVNEEKEELIDALQPIYDELNLAWWWWIVEYLPLKHCSQKGNRADSYSRMNLGKGRKIYGNARIGGLKIHRSVKTRLEVMDKETGESVYNPLAWFQHKHHGGKKLEGPETWNIDHPDQWEWVD</sequence>
<evidence type="ECO:0000256" key="1">
    <source>
        <dbReference type="SAM" id="MobiDB-lite"/>
    </source>
</evidence>
<dbReference type="PANTHER" id="PTHR33840:SF2">
    <property type="entry name" value="TLE1 PHOSPHOLIPASE DOMAIN-CONTAINING PROTEIN"/>
    <property type="match status" value="1"/>
</dbReference>
<dbReference type="VEuPathDB" id="FungiDB:BD410DRAFT_778252"/>
<keyword evidence="4" id="KW-1185">Reference proteome</keyword>
<dbReference type="AlphaFoldDB" id="A0A4Y7PLI2"/>
<gene>
    <name evidence="3" type="ORF">BD410DRAFT_778252</name>
</gene>
<organism evidence="3 4">
    <name type="scientific">Rickenella mellea</name>
    <dbReference type="NCBI Taxonomy" id="50990"/>
    <lineage>
        <taxon>Eukaryota</taxon>
        <taxon>Fungi</taxon>
        <taxon>Dikarya</taxon>
        <taxon>Basidiomycota</taxon>
        <taxon>Agaricomycotina</taxon>
        <taxon>Agaricomycetes</taxon>
        <taxon>Hymenochaetales</taxon>
        <taxon>Rickenellaceae</taxon>
        <taxon>Rickenella</taxon>
    </lineage>
</organism>
<name>A0A4Y7PLI2_9AGAM</name>
<evidence type="ECO:0000313" key="3">
    <source>
        <dbReference type="EMBL" id="TDL15310.1"/>
    </source>
</evidence>
<accession>A0A4Y7PLI2</accession>